<proteinExistence type="predicted"/>
<dbReference type="Proteomes" id="UP000239735">
    <property type="component" value="Unassembled WGS sequence"/>
</dbReference>
<evidence type="ECO:0000313" key="2">
    <source>
        <dbReference type="Proteomes" id="UP000239735"/>
    </source>
</evidence>
<gene>
    <name evidence="1" type="ORF">SBA5_810001</name>
</gene>
<name>A0A2N9M5Y5_9BACT</name>
<evidence type="ECO:0000313" key="1">
    <source>
        <dbReference type="EMBL" id="SPE30906.1"/>
    </source>
</evidence>
<accession>A0A2N9M5Y5</accession>
<sequence>MEPAGANAPYEATIEEPIDKKAMVKHQPFGKSNKSILKETLRPILTKNSSLLHALEFLFPNAADNPSFQNLRIQPLVAEHRNLVSAEPFLLPKARLGGSQDIALLPFIRNVVDETMRAFATTSPHLLEYVGKTPISPYGSLGLSVSRWGYVDWDYIRDLDLRIFLPPEIGHVSGFKSELERILTQELHKYELYPVLFGKDAEGMPQVQLRDKRTEEVHGFHFFLIAMKPGFVRGNIHLDGGYSPHFAFFPEDSLDEYMESAKLLWSDLITQQREDYIAMFNQLSFNIFGENSGKDRLYKTHGWYLHKAFKWYATLARARGLSSLEEDLMYQYEHFQGTEAELSYLARYRYYARMTPSLPRLDDVDRDLARALSIAYARARNSQDTSIGQQFSIDSTDVILLEAVPERFALAAAKLLKQLKSPVPDQFAFSQIARRIRFADNLPASSLVHLDGLGQVVLLPAEWSMVFCDSYVNRVVKAAAKQKRPTPEKDIRRALAIVLAFLIWQASKVSGDSGRLNAVEDLSRRH</sequence>
<organism evidence="1 2">
    <name type="scientific">Candidatus Sulfuritelmatomonas gaucii</name>
    <dbReference type="NCBI Taxonomy" id="2043161"/>
    <lineage>
        <taxon>Bacteria</taxon>
        <taxon>Pseudomonadati</taxon>
        <taxon>Acidobacteriota</taxon>
        <taxon>Terriglobia</taxon>
        <taxon>Terriglobales</taxon>
        <taxon>Acidobacteriaceae</taxon>
        <taxon>Candidatus Sulfuritelmatomonas</taxon>
    </lineage>
</organism>
<dbReference type="EMBL" id="OKRB01000143">
    <property type="protein sequence ID" value="SPE30906.1"/>
    <property type="molecule type" value="Genomic_DNA"/>
</dbReference>
<reference evidence="2" key="1">
    <citation type="submission" date="2018-02" db="EMBL/GenBank/DDBJ databases">
        <authorList>
            <person name="Hausmann B."/>
        </authorList>
    </citation>
    <scope>NUCLEOTIDE SEQUENCE [LARGE SCALE GENOMIC DNA]</scope>
    <source>
        <strain evidence="2">Peat soil MAG SbA5</strain>
    </source>
</reference>
<dbReference type="AlphaFoldDB" id="A0A2N9M5Y5"/>
<protein>
    <submittedName>
        <fullName evidence="1">Uncharacterized protein</fullName>
    </submittedName>
</protein>